<keyword evidence="3" id="KW-1185">Reference proteome</keyword>
<dbReference type="CDD" id="cd05262">
    <property type="entry name" value="SDR_a7"/>
    <property type="match status" value="1"/>
</dbReference>
<evidence type="ECO:0000259" key="1">
    <source>
        <dbReference type="Pfam" id="PF01370"/>
    </source>
</evidence>
<dbReference type="SUPFAM" id="SSF51735">
    <property type="entry name" value="NAD(P)-binding Rossmann-fold domains"/>
    <property type="match status" value="1"/>
</dbReference>
<proteinExistence type="predicted"/>
<dbReference type="EMBL" id="BAAAGX010000018">
    <property type="protein sequence ID" value="GAA0257262.1"/>
    <property type="molecule type" value="Genomic_DNA"/>
</dbReference>
<accession>A0ABN0UPG3</accession>
<feature type="domain" description="NAD-dependent epimerase/dehydratase" evidence="1">
    <location>
        <begin position="3"/>
        <end position="213"/>
    </location>
</feature>
<dbReference type="InterPro" id="IPR051783">
    <property type="entry name" value="NAD(P)-dependent_oxidoreduct"/>
</dbReference>
<dbReference type="InterPro" id="IPR036291">
    <property type="entry name" value="NAD(P)-bd_dom_sf"/>
</dbReference>
<dbReference type="PANTHER" id="PTHR48079:SF6">
    <property type="entry name" value="NAD(P)-BINDING DOMAIN-CONTAINING PROTEIN-RELATED"/>
    <property type="match status" value="1"/>
</dbReference>
<gene>
    <name evidence="2" type="ORF">GCM10009539_48270</name>
</gene>
<protein>
    <submittedName>
        <fullName evidence="2">SDR family oxidoreductase</fullName>
    </submittedName>
</protein>
<dbReference type="Gene3D" id="3.40.50.720">
    <property type="entry name" value="NAD(P)-binding Rossmann-like Domain"/>
    <property type="match status" value="1"/>
</dbReference>
<reference evidence="2 3" key="1">
    <citation type="journal article" date="2019" name="Int. J. Syst. Evol. Microbiol.">
        <title>The Global Catalogue of Microorganisms (GCM) 10K type strain sequencing project: providing services to taxonomists for standard genome sequencing and annotation.</title>
        <authorList>
            <consortium name="The Broad Institute Genomics Platform"/>
            <consortium name="The Broad Institute Genome Sequencing Center for Infectious Disease"/>
            <person name="Wu L."/>
            <person name="Ma J."/>
        </authorList>
    </citation>
    <scope>NUCLEOTIDE SEQUENCE [LARGE SCALE GENOMIC DNA]</scope>
    <source>
        <strain evidence="2 3">JCM 10425</strain>
    </source>
</reference>
<dbReference type="Proteomes" id="UP001500967">
    <property type="component" value="Unassembled WGS sequence"/>
</dbReference>
<dbReference type="Pfam" id="PF01370">
    <property type="entry name" value="Epimerase"/>
    <property type="match status" value="1"/>
</dbReference>
<dbReference type="RefSeq" id="WP_344651176.1">
    <property type="nucleotide sequence ID" value="NZ_BAAAGX010000018.1"/>
</dbReference>
<evidence type="ECO:0000313" key="2">
    <source>
        <dbReference type="EMBL" id="GAA0257262.1"/>
    </source>
</evidence>
<dbReference type="InterPro" id="IPR001509">
    <property type="entry name" value="Epimerase_deHydtase"/>
</dbReference>
<comment type="caution">
    <text evidence="2">The sequence shown here is derived from an EMBL/GenBank/DDBJ whole genome shotgun (WGS) entry which is preliminary data.</text>
</comment>
<evidence type="ECO:0000313" key="3">
    <source>
        <dbReference type="Proteomes" id="UP001500967"/>
    </source>
</evidence>
<dbReference type="PANTHER" id="PTHR48079">
    <property type="entry name" value="PROTEIN YEEZ"/>
    <property type="match status" value="1"/>
</dbReference>
<name>A0ABN0UPG3_9ACTN</name>
<sequence length="295" mass="30406">MRVLVTGASGGIASGVVPALINAGHQVVGLVRSDEGEAKVKAYGAEVRRGNLDDLDSLRAGAEDADGVVHLAFNHADFATAGATERAAIEAFGQVLARTGKPFLFASGVALYKPGQVLTEDDASPFTGPESPRGGAEQLALSYAERGIRAVSLRFPPTVHYTGDHGFIAFLAQKAKEQGVSAYVGDGAHRWAAVHLGDAAKAVALALEKSAPGAAVHVVAEPGVATREIAEAIGRLLGVPTESVTPEQAQARLGFIGRVFATDIQASSVLTRQRLGWEPTGPTLLDDIAGGAYPA</sequence>
<organism evidence="2 3">
    <name type="scientific">Cryptosporangium japonicum</name>
    <dbReference type="NCBI Taxonomy" id="80872"/>
    <lineage>
        <taxon>Bacteria</taxon>
        <taxon>Bacillati</taxon>
        <taxon>Actinomycetota</taxon>
        <taxon>Actinomycetes</taxon>
        <taxon>Cryptosporangiales</taxon>
        <taxon>Cryptosporangiaceae</taxon>
        <taxon>Cryptosporangium</taxon>
    </lineage>
</organism>